<keyword evidence="9" id="KW-0479">Metal-binding</keyword>
<sequence length="434" mass="46169">MTRTLADWLDYIERIHPKSIDMGLERIRAVAQRLGLKRPAKKVITVAGTNGKGSTVAFIEAIARAAGWKVGAYTSPHLLTYNERVRIDGVDVADADFIAAFEAIEAARLLRQAQDDRIIPLTYFEYGTLAALWLFERARLDLVVLEVGLGGRLDATNLVDADVAVITTVDLDHQDYLGEDREAIGAEKVGIARMGKPLVLGDDDPPSSVLRHAYEIGASTWRISNDFFFEPAPVGRLAAPTWHWREVGYSLVLPLPQLAAPVQLRNAAVAIAALRALRKPLPKPVIAEGIARAHVAGRLQRFERDGVEIVVDVGHNPQAARELAAWLKAAPASGRTQAVFAALGDKDVAGVVAALAPLIAAWHLAGLAEAGPRGTAVEALAQRLADTAAAAGTRHADVATALAAARVEAQAGDRILVFGSFHTAAAALAGLAAD</sequence>
<evidence type="ECO:0000259" key="22">
    <source>
        <dbReference type="Pfam" id="PF02875"/>
    </source>
</evidence>
<dbReference type="InterPro" id="IPR004101">
    <property type="entry name" value="Mur_ligase_C"/>
</dbReference>
<comment type="caution">
    <text evidence="24">The sequence shown here is derived from an EMBL/GenBank/DDBJ whole genome shotgun (WGS) entry which is preliminary data.</text>
</comment>
<evidence type="ECO:0000256" key="17">
    <source>
        <dbReference type="ARBA" id="ARBA00047493"/>
    </source>
</evidence>
<keyword evidence="11 21" id="KW-0067">ATP-binding</keyword>
<evidence type="ECO:0000256" key="12">
    <source>
        <dbReference type="ARBA" id="ARBA00022842"/>
    </source>
</evidence>
<name>A0ABV7RL47_9GAMM</name>
<evidence type="ECO:0000256" key="7">
    <source>
        <dbReference type="ARBA" id="ARBA00019357"/>
    </source>
</evidence>
<evidence type="ECO:0000256" key="4">
    <source>
        <dbReference type="ARBA" id="ARBA00008276"/>
    </source>
</evidence>
<dbReference type="InterPro" id="IPR018109">
    <property type="entry name" value="Folylpolyglutamate_synth_CS"/>
</dbReference>
<dbReference type="InterPro" id="IPR001645">
    <property type="entry name" value="Folylpolyglutamate_synth"/>
</dbReference>
<dbReference type="Gene3D" id="3.90.190.20">
    <property type="entry name" value="Mur ligase, C-terminal domain"/>
    <property type="match status" value="1"/>
</dbReference>
<dbReference type="GO" id="GO:0004326">
    <property type="term" value="F:tetrahydrofolylpolyglutamate synthase activity"/>
    <property type="evidence" value="ECO:0007669"/>
    <property type="project" value="UniProtKB-EC"/>
</dbReference>
<dbReference type="PANTHER" id="PTHR11136">
    <property type="entry name" value="FOLYLPOLYGLUTAMATE SYNTHASE-RELATED"/>
    <property type="match status" value="1"/>
</dbReference>
<evidence type="ECO:0000256" key="5">
    <source>
        <dbReference type="ARBA" id="ARBA00013023"/>
    </source>
</evidence>
<dbReference type="RefSeq" id="WP_386757871.1">
    <property type="nucleotide sequence ID" value="NZ_JBHRXK010000001.1"/>
</dbReference>
<protein>
    <recommendedName>
        <fullName evidence="7">Dihydrofolate synthase/folylpolyglutamate synthase</fullName>
        <ecNumber evidence="5">6.3.2.12</ecNumber>
        <ecNumber evidence="6">6.3.2.17</ecNumber>
    </recommendedName>
    <alternativeName>
        <fullName evidence="16">Folylpoly-gamma-glutamate synthetase-dihydrofolate synthetase</fullName>
    </alternativeName>
    <alternativeName>
        <fullName evidence="14">Folylpolyglutamate synthetase</fullName>
    </alternativeName>
    <alternativeName>
        <fullName evidence="15">Tetrahydrofolylpolyglutamate synthase</fullName>
    </alternativeName>
</protein>
<evidence type="ECO:0000313" key="24">
    <source>
        <dbReference type="EMBL" id="MFC3550245.1"/>
    </source>
</evidence>
<dbReference type="InterPro" id="IPR036565">
    <property type="entry name" value="Mur-like_cat_sf"/>
</dbReference>
<dbReference type="SUPFAM" id="SSF53244">
    <property type="entry name" value="MurD-like peptide ligases, peptide-binding domain"/>
    <property type="match status" value="1"/>
</dbReference>
<comment type="catalytic activity">
    <reaction evidence="19">
        <text>(6R)-5,10-methylenetetrahydrofolyl-(gamma-L-Glu)(n) + L-glutamate + ATP = (6R)-5,10-methylenetetrahydrofolyl-(gamma-L-Glu)(n+1) + ADP + phosphate + H(+)</text>
        <dbReference type="Rhea" id="RHEA:51912"/>
        <dbReference type="Rhea" id="RHEA-COMP:13257"/>
        <dbReference type="Rhea" id="RHEA-COMP:13258"/>
        <dbReference type="ChEBI" id="CHEBI:15378"/>
        <dbReference type="ChEBI" id="CHEBI:29985"/>
        <dbReference type="ChEBI" id="CHEBI:30616"/>
        <dbReference type="ChEBI" id="CHEBI:43474"/>
        <dbReference type="ChEBI" id="CHEBI:136572"/>
        <dbReference type="ChEBI" id="CHEBI:456216"/>
        <dbReference type="EC" id="6.3.2.17"/>
    </reaction>
</comment>
<evidence type="ECO:0000256" key="15">
    <source>
        <dbReference type="ARBA" id="ARBA00030592"/>
    </source>
</evidence>
<dbReference type="Pfam" id="PF08245">
    <property type="entry name" value="Mur_ligase_M"/>
    <property type="match status" value="1"/>
</dbReference>
<dbReference type="InterPro" id="IPR013221">
    <property type="entry name" value="Mur_ligase_cen"/>
</dbReference>
<evidence type="ECO:0000256" key="11">
    <source>
        <dbReference type="ARBA" id="ARBA00022840"/>
    </source>
</evidence>
<gene>
    <name evidence="24" type="primary">folC</name>
    <name evidence="24" type="ORF">ACFOLC_04380</name>
</gene>
<evidence type="ECO:0000256" key="9">
    <source>
        <dbReference type="ARBA" id="ARBA00022723"/>
    </source>
</evidence>
<evidence type="ECO:0000256" key="3">
    <source>
        <dbReference type="ARBA" id="ARBA00005150"/>
    </source>
</evidence>
<evidence type="ECO:0000256" key="13">
    <source>
        <dbReference type="ARBA" id="ARBA00022909"/>
    </source>
</evidence>
<dbReference type="InterPro" id="IPR036615">
    <property type="entry name" value="Mur_ligase_C_dom_sf"/>
</dbReference>
<comment type="catalytic activity">
    <reaction evidence="18">
        <text>10-formyltetrahydrofolyl-(gamma-L-Glu)(n) + L-glutamate + ATP = 10-formyltetrahydrofolyl-(gamma-L-Glu)(n+1) + ADP + phosphate + H(+)</text>
        <dbReference type="Rhea" id="RHEA:51904"/>
        <dbReference type="Rhea" id="RHEA-COMP:13088"/>
        <dbReference type="Rhea" id="RHEA-COMP:14300"/>
        <dbReference type="ChEBI" id="CHEBI:15378"/>
        <dbReference type="ChEBI" id="CHEBI:29985"/>
        <dbReference type="ChEBI" id="CHEBI:30616"/>
        <dbReference type="ChEBI" id="CHEBI:43474"/>
        <dbReference type="ChEBI" id="CHEBI:134413"/>
        <dbReference type="ChEBI" id="CHEBI:456216"/>
        <dbReference type="EC" id="6.3.2.17"/>
    </reaction>
</comment>
<feature type="domain" description="Mur ligase central" evidence="23">
    <location>
        <begin position="46"/>
        <end position="221"/>
    </location>
</feature>
<keyword evidence="13" id="KW-0289">Folate biosynthesis</keyword>
<evidence type="ECO:0000256" key="1">
    <source>
        <dbReference type="ARBA" id="ARBA00002714"/>
    </source>
</evidence>
<comment type="catalytic activity">
    <reaction evidence="17">
        <text>(6S)-5,6,7,8-tetrahydrofolyl-(gamma-L-Glu)(n) + L-glutamate + ATP = (6S)-5,6,7,8-tetrahydrofolyl-(gamma-L-Glu)(n+1) + ADP + phosphate + H(+)</text>
        <dbReference type="Rhea" id="RHEA:10580"/>
        <dbReference type="Rhea" id="RHEA-COMP:14738"/>
        <dbReference type="Rhea" id="RHEA-COMP:14740"/>
        <dbReference type="ChEBI" id="CHEBI:15378"/>
        <dbReference type="ChEBI" id="CHEBI:29985"/>
        <dbReference type="ChEBI" id="CHEBI:30616"/>
        <dbReference type="ChEBI" id="CHEBI:43474"/>
        <dbReference type="ChEBI" id="CHEBI:141005"/>
        <dbReference type="ChEBI" id="CHEBI:456216"/>
        <dbReference type="EC" id="6.3.2.17"/>
    </reaction>
</comment>
<evidence type="ECO:0000256" key="19">
    <source>
        <dbReference type="ARBA" id="ARBA00049035"/>
    </source>
</evidence>
<evidence type="ECO:0000256" key="10">
    <source>
        <dbReference type="ARBA" id="ARBA00022741"/>
    </source>
</evidence>
<accession>A0ABV7RL47</accession>
<evidence type="ECO:0000256" key="20">
    <source>
        <dbReference type="ARBA" id="ARBA00049161"/>
    </source>
</evidence>
<evidence type="ECO:0000256" key="21">
    <source>
        <dbReference type="PIRNR" id="PIRNR001563"/>
    </source>
</evidence>
<evidence type="ECO:0000256" key="2">
    <source>
        <dbReference type="ARBA" id="ARBA00004799"/>
    </source>
</evidence>
<dbReference type="GO" id="GO:0008841">
    <property type="term" value="F:dihydrofolate synthase activity"/>
    <property type="evidence" value="ECO:0007669"/>
    <property type="project" value="UniProtKB-EC"/>
</dbReference>
<keyword evidence="10 21" id="KW-0547">Nucleotide-binding</keyword>
<comment type="pathway">
    <text evidence="2">Cofactor biosynthesis; tetrahydrofolate biosynthesis; 7,8-dihydrofolate from 2-amino-4-hydroxy-6-hydroxymethyl-7,8-dihydropteridine diphosphate and 4-aminobenzoate: step 2/2.</text>
</comment>
<reference evidence="25" key="1">
    <citation type="journal article" date="2019" name="Int. J. Syst. Evol. Microbiol.">
        <title>The Global Catalogue of Microorganisms (GCM) 10K type strain sequencing project: providing services to taxonomists for standard genome sequencing and annotation.</title>
        <authorList>
            <consortium name="The Broad Institute Genomics Platform"/>
            <consortium name="The Broad Institute Genome Sequencing Center for Infectious Disease"/>
            <person name="Wu L."/>
            <person name="Ma J."/>
        </authorList>
    </citation>
    <scope>NUCLEOTIDE SEQUENCE [LARGE SCALE GENOMIC DNA]</scope>
    <source>
        <strain evidence="25">KCTC 42875</strain>
    </source>
</reference>
<keyword evidence="12" id="KW-0460">Magnesium</keyword>
<comment type="pathway">
    <text evidence="3">Cofactor biosynthesis; tetrahydrofolylpolyglutamate biosynthesis.</text>
</comment>
<evidence type="ECO:0000313" key="25">
    <source>
        <dbReference type="Proteomes" id="UP001595740"/>
    </source>
</evidence>
<organism evidence="24 25">
    <name type="scientific">Lysobacter cavernae</name>
    <dbReference type="NCBI Taxonomy" id="1685901"/>
    <lineage>
        <taxon>Bacteria</taxon>
        <taxon>Pseudomonadati</taxon>
        <taxon>Pseudomonadota</taxon>
        <taxon>Gammaproteobacteria</taxon>
        <taxon>Lysobacterales</taxon>
        <taxon>Lysobacteraceae</taxon>
        <taxon>Lysobacter</taxon>
    </lineage>
</organism>
<dbReference type="PROSITE" id="PS01012">
    <property type="entry name" value="FOLYLPOLYGLU_SYNT_2"/>
    <property type="match status" value="1"/>
</dbReference>
<dbReference type="NCBIfam" id="NF008101">
    <property type="entry name" value="PRK10846.1"/>
    <property type="match status" value="1"/>
</dbReference>
<dbReference type="EMBL" id="JBHRXK010000001">
    <property type="protein sequence ID" value="MFC3550245.1"/>
    <property type="molecule type" value="Genomic_DNA"/>
</dbReference>
<dbReference type="PANTHER" id="PTHR11136:SF0">
    <property type="entry name" value="DIHYDROFOLATE SYNTHETASE-RELATED"/>
    <property type="match status" value="1"/>
</dbReference>
<proteinExistence type="inferred from homology"/>
<dbReference type="PIRSF" id="PIRSF001563">
    <property type="entry name" value="Folylpolyglu_synth"/>
    <property type="match status" value="1"/>
</dbReference>
<dbReference type="Gene3D" id="3.40.1190.10">
    <property type="entry name" value="Mur-like, catalytic domain"/>
    <property type="match status" value="1"/>
</dbReference>
<evidence type="ECO:0000256" key="14">
    <source>
        <dbReference type="ARBA" id="ARBA00030048"/>
    </source>
</evidence>
<evidence type="ECO:0000256" key="6">
    <source>
        <dbReference type="ARBA" id="ARBA00013025"/>
    </source>
</evidence>
<comment type="catalytic activity">
    <reaction evidence="20">
        <text>7,8-dihydropteroate + L-glutamate + ATP = 7,8-dihydrofolate + ADP + phosphate + H(+)</text>
        <dbReference type="Rhea" id="RHEA:23584"/>
        <dbReference type="ChEBI" id="CHEBI:15378"/>
        <dbReference type="ChEBI" id="CHEBI:17839"/>
        <dbReference type="ChEBI" id="CHEBI:29985"/>
        <dbReference type="ChEBI" id="CHEBI:30616"/>
        <dbReference type="ChEBI" id="CHEBI:43474"/>
        <dbReference type="ChEBI" id="CHEBI:57451"/>
        <dbReference type="ChEBI" id="CHEBI:456216"/>
        <dbReference type="EC" id="6.3.2.12"/>
    </reaction>
</comment>
<dbReference type="Proteomes" id="UP001595740">
    <property type="component" value="Unassembled WGS sequence"/>
</dbReference>
<evidence type="ECO:0000256" key="16">
    <source>
        <dbReference type="ARBA" id="ARBA00032510"/>
    </source>
</evidence>
<feature type="domain" description="Mur ligase C-terminal" evidence="22">
    <location>
        <begin position="297"/>
        <end position="421"/>
    </location>
</feature>
<evidence type="ECO:0000259" key="23">
    <source>
        <dbReference type="Pfam" id="PF08245"/>
    </source>
</evidence>
<dbReference type="Pfam" id="PF02875">
    <property type="entry name" value="Mur_ligase_C"/>
    <property type="match status" value="1"/>
</dbReference>
<evidence type="ECO:0000256" key="18">
    <source>
        <dbReference type="ARBA" id="ARBA00047808"/>
    </source>
</evidence>
<dbReference type="NCBIfam" id="TIGR01499">
    <property type="entry name" value="folC"/>
    <property type="match status" value="1"/>
</dbReference>
<keyword evidence="8 21" id="KW-0436">Ligase</keyword>
<comment type="similarity">
    <text evidence="4 21">Belongs to the folylpolyglutamate synthase family.</text>
</comment>
<comment type="function">
    <text evidence="1">Functions in two distinct reactions of the de novo folate biosynthetic pathway. Catalyzes the addition of a glutamate residue to dihydropteroate (7,8-dihydropteroate or H2Pte) to form dihydrofolate (7,8-dihydrofolate monoglutamate or H2Pte-Glu). Also catalyzes successive additions of L-glutamate to tetrahydrofolate or 10-formyltetrahydrofolate or 5,10-methylenetetrahydrofolate, leading to folylpolyglutamate derivatives.</text>
</comment>
<dbReference type="EC" id="6.3.2.12" evidence="5"/>
<evidence type="ECO:0000256" key="8">
    <source>
        <dbReference type="ARBA" id="ARBA00022598"/>
    </source>
</evidence>
<keyword evidence="25" id="KW-1185">Reference proteome</keyword>
<dbReference type="EC" id="6.3.2.17" evidence="6"/>
<dbReference type="SUPFAM" id="SSF53623">
    <property type="entry name" value="MurD-like peptide ligases, catalytic domain"/>
    <property type="match status" value="1"/>
</dbReference>